<protein>
    <submittedName>
        <fullName evidence="1">Uncharacterized protein</fullName>
    </submittedName>
</protein>
<name>A0A2P2MK05_RHIMU</name>
<reference evidence="1" key="1">
    <citation type="submission" date="2018-02" db="EMBL/GenBank/DDBJ databases">
        <title>Rhizophora mucronata_Transcriptome.</title>
        <authorList>
            <person name="Meera S.P."/>
            <person name="Sreeshan A."/>
            <person name="Augustine A."/>
        </authorList>
    </citation>
    <scope>NUCLEOTIDE SEQUENCE</scope>
    <source>
        <tissue evidence="1">Leaf</tissue>
    </source>
</reference>
<organism evidence="1">
    <name type="scientific">Rhizophora mucronata</name>
    <name type="common">Asiatic mangrove</name>
    <dbReference type="NCBI Taxonomy" id="61149"/>
    <lineage>
        <taxon>Eukaryota</taxon>
        <taxon>Viridiplantae</taxon>
        <taxon>Streptophyta</taxon>
        <taxon>Embryophyta</taxon>
        <taxon>Tracheophyta</taxon>
        <taxon>Spermatophyta</taxon>
        <taxon>Magnoliopsida</taxon>
        <taxon>eudicotyledons</taxon>
        <taxon>Gunneridae</taxon>
        <taxon>Pentapetalae</taxon>
        <taxon>rosids</taxon>
        <taxon>fabids</taxon>
        <taxon>Malpighiales</taxon>
        <taxon>Rhizophoraceae</taxon>
        <taxon>Rhizophora</taxon>
    </lineage>
</organism>
<dbReference type="AlphaFoldDB" id="A0A2P2MK05"/>
<proteinExistence type="predicted"/>
<evidence type="ECO:0000313" key="1">
    <source>
        <dbReference type="EMBL" id="MBX30563.1"/>
    </source>
</evidence>
<accession>A0A2P2MK05</accession>
<dbReference type="EMBL" id="GGEC01050079">
    <property type="protein sequence ID" value="MBX30563.1"/>
    <property type="molecule type" value="Transcribed_RNA"/>
</dbReference>
<sequence length="17" mass="2073">MIIIHVLITIRLDIFVY</sequence>